<feature type="transmembrane region" description="Helical" evidence="2">
    <location>
        <begin position="202"/>
        <end position="222"/>
    </location>
</feature>
<evidence type="ECO:0000313" key="4">
    <source>
        <dbReference type="Proteomes" id="UP000694904"/>
    </source>
</evidence>
<dbReference type="RefSeq" id="XP_017855526.1">
    <property type="nucleotide sequence ID" value="XM_018000037.1"/>
</dbReference>
<proteinExistence type="predicted"/>
<feature type="signal peptide" evidence="3">
    <location>
        <begin position="1"/>
        <end position="25"/>
    </location>
</feature>
<keyword evidence="2" id="KW-1133">Transmembrane helix</keyword>
<keyword evidence="3" id="KW-0732">Signal</keyword>
<name>A0ABM1NKP0_DROAR</name>
<gene>
    <name evidence="5" type="primary">LOC108608592</name>
</gene>
<sequence length="292" mass="31124">MSYRSPYNMSLRLLLLLMMFYEACTLPALETAPPATAVNSIEETDKLPDTHIEPIASNEAALISANSTNQTSAGNNEAQEPSVPGDNVASASNNEPVSIYAGGLITPEAFQQYLSQYGGAAGLPPLAAGYPAPITGAPGIYPYPGPIMVQTGYEGFLVPANQVSADVASDSTTTVAAAPSPAMNPLIAFASRLLPSILMSTLFRIVAVVLSAVGVILFGSAITSALCRHTQICEFPNKAVNYLRFGGAQDVGRMLAEEITPERVRRTTEFVRKAIHKYRQLQKLVEPETEMD</sequence>
<evidence type="ECO:0000313" key="5">
    <source>
        <dbReference type="RefSeq" id="XP_017855526.1"/>
    </source>
</evidence>
<evidence type="ECO:0000256" key="2">
    <source>
        <dbReference type="SAM" id="Phobius"/>
    </source>
</evidence>
<feature type="chain" id="PRO_5045351949" evidence="3">
    <location>
        <begin position="26"/>
        <end position="292"/>
    </location>
</feature>
<dbReference type="Proteomes" id="UP000694904">
    <property type="component" value="Chromosome 2"/>
</dbReference>
<keyword evidence="2" id="KW-0812">Transmembrane</keyword>
<reference evidence="4" key="1">
    <citation type="journal article" date="1997" name="Nucleic Acids Res.">
        <title>tRNAscan-SE: a program for improved detection of transfer RNA genes in genomic sequence.</title>
        <authorList>
            <person name="Lowe T.M."/>
            <person name="Eddy S.R."/>
        </authorList>
    </citation>
    <scope>NUCLEOTIDE SEQUENCE [LARGE SCALE GENOMIC DNA]</scope>
</reference>
<accession>A0ABM1NKP0</accession>
<evidence type="ECO:0000256" key="3">
    <source>
        <dbReference type="SAM" id="SignalP"/>
    </source>
</evidence>
<protein>
    <submittedName>
        <fullName evidence="5">Uncharacterized protein LOC108608592</fullName>
    </submittedName>
</protein>
<keyword evidence="4" id="KW-1185">Reference proteome</keyword>
<feature type="compositionally biased region" description="Polar residues" evidence="1">
    <location>
        <begin position="67"/>
        <end position="79"/>
    </location>
</feature>
<feature type="region of interest" description="Disordered" evidence="1">
    <location>
        <begin position="67"/>
        <end position="91"/>
    </location>
</feature>
<evidence type="ECO:0000256" key="1">
    <source>
        <dbReference type="SAM" id="MobiDB-lite"/>
    </source>
</evidence>
<keyword evidence="2" id="KW-0472">Membrane</keyword>
<organism evidence="4 5">
    <name type="scientific">Drosophila arizonae</name>
    <name type="common">Fruit fly</name>
    <dbReference type="NCBI Taxonomy" id="7263"/>
    <lineage>
        <taxon>Eukaryota</taxon>
        <taxon>Metazoa</taxon>
        <taxon>Ecdysozoa</taxon>
        <taxon>Arthropoda</taxon>
        <taxon>Hexapoda</taxon>
        <taxon>Insecta</taxon>
        <taxon>Pterygota</taxon>
        <taxon>Neoptera</taxon>
        <taxon>Endopterygota</taxon>
        <taxon>Diptera</taxon>
        <taxon>Brachycera</taxon>
        <taxon>Muscomorpha</taxon>
        <taxon>Ephydroidea</taxon>
        <taxon>Drosophilidae</taxon>
        <taxon>Drosophila</taxon>
    </lineage>
</organism>
<reference evidence="4" key="2">
    <citation type="journal article" date="2016" name="G3 (Bethesda)">
        <title>Genome Evolution in Three Species of Cactophilic Drosophila.</title>
        <authorList>
            <person name="Sanchez-Flores A."/>
            <person name="Penazola F."/>
            <person name="Carpinteyro-Ponce J."/>
            <person name="Nazario-Yepiz N."/>
            <person name="Abreu-Goodger C."/>
            <person name="Machado C.A."/>
            <person name="Markow T.A."/>
        </authorList>
    </citation>
    <scope>NUCLEOTIDE SEQUENCE [LARGE SCALE GENOMIC DNA]</scope>
</reference>
<dbReference type="GeneID" id="108608592"/>
<reference evidence="5" key="3">
    <citation type="submission" date="2025-08" db="UniProtKB">
        <authorList>
            <consortium name="RefSeq"/>
        </authorList>
    </citation>
    <scope>IDENTIFICATION</scope>
    <source>
        <tissue evidence="5">Whole organism</tissue>
    </source>
</reference>